<comment type="caution">
    <text evidence="2">The sequence shown here is derived from an EMBL/GenBank/DDBJ whole genome shotgun (WGS) entry which is preliminary data.</text>
</comment>
<dbReference type="STRING" id="2282107.A0A286U989"/>
<evidence type="ECO:0000256" key="1">
    <source>
        <dbReference type="SAM" id="MobiDB-lite"/>
    </source>
</evidence>
<dbReference type="InParanoid" id="A0A286U989"/>
<sequence>MSNCSSLVASFPAELLEQICAAVYYSGQLPTLHSLDPFVIDSQLISTSLPSSYPSASWSEPVARRTLANLSLVNSAWAEAAKPWLWRRIEVRLPQNWMAFVREVTEGEEEVNEQQLDFSIKQATNAMLALNSYGRPVDEEAQKKLQESVLATLSGPDSSIPPELLSPPASREPSPRRLRSQSKSPARWKIMQTISNALRTVVEQDGYGFYVPVPQDVHPGRYVRRIDFSHFRTIGMRRLNGEAVRQRFVTCERLENILKECPNMTSFGATEYMDGALSLSVLKELFLRGSPSRGRGRSSRGRVFNADNTEDSDELDAERRRECKDLVAVDFTGCVSAIFFNALREFVLTYISVEEASSGDETGRDTPSHRSPREPLQFPGIQRLGLLGVKTIQPEILHPFVLAFPSLTHLDLSSTRVSPALLDSLGASDTVRLEVLALARCTRLTGDSITEFLVNGRCTRGLKQLNIYGDATYISPFSAENLTRLITCAPCFISGALEYLDLSSAPLNASHLVAFSAQPRLRSLGLSYIPGLPLRAIADFLRTRAPAVEVLTLISTSPELAIPASGKCFNASMALHTMLIQPLCMPPSYLCLGLDPVSDALAAQETPTRLRVLELSMPLLNGLGAGAGTWRIIRSKGGRAWYVDVASGWSTESELGKCSISSSLENDTDTAGASFNDRGDLTHVRGRRMRRALPKEHPLRVALERLADARGNVSSGMGWHSRKMEVLDGDGMLGQEDGLYGAVAFAYQG</sequence>
<feature type="compositionally biased region" description="Low complexity" evidence="1">
    <location>
        <begin position="161"/>
        <end position="172"/>
    </location>
</feature>
<organism evidence="2 3">
    <name type="scientific">Pyrrhoderma noxium</name>
    <dbReference type="NCBI Taxonomy" id="2282107"/>
    <lineage>
        <taxon>Eukaryota</taxon>
        <taxon>Fungi</taxon>
        <taxon>Dikarya</taxon>
        <taxon>Basidiomycota</taxon>
        <taxon>Agaricomycotina</taxon>
        <taxon>Agaricomycetes</taxon>
        <taxon>Hymenochaetales</taxon>
        <taxon>Hymenochaetaceae</taxon>
        <taxon>Pyrrhoderma</taxon>
    </lineage>
</organism>
<dbReference type="Proteomes" id="UP000217199">
    <property type="component" value="Unassembled WGS sequence"/>
</dbReference>
<accession>A0A286U989</accession>
<dbReference type="OrthoDB" id="9994419at2759"/>
<name>A0A286U989_9AGAM</name>
<feature type="region of interest" description="Disordered" evidence="1">
    <location>
        <begin position="153"/>
        <end position="185"/>
    </location>
</feature>
<dbReference type="EMBL" id="NBII01000008">
    <property type="protein sequence ID" value="PAV16147.1"/>
    <property type="molecule type" value="Genomic_DNA"/>
</dbReference>
<reference evidence="2 3" key="1">
    <citation type="journal article" date="2017" name="Mol. Ecol.">
        <title>Comparative and population genomic landscape of Phellinus noxius: A hypervariable fungus causing root rot in trees.</title>
        <authorList>
            <person name="Chung C.L."/>
            <person name="Lee T.J."/>
            <person name="Akiba M."/>
            <person name="Lee H.H."/>
            <person name="Kuo T.H."/>
            <person name="Liu D."/>
            <person name="Ke H.M."/>
            <person name="Yokoi T."/>
            <person name="Roa M.B."/>
            <person name="Lu M.J."/>
            <person name="Chang Y.Y."/>
            <person name="Ann P.J."/>
            <person name="Tsai J.N."/>
            <person name="Chen C.Y."/>
            <person name="Tzean S.S."/>
            <person name="Ota Y."/>
            <person name="Hattori T."/>
            <person name="Sahashi N."/>
            <person name="Liou R.F."/>
            <person name="Kikuchi T."/>
            <person name="Tsai I.J."/>
        </authorList>
    </citation>
    <scope>NUCLEOTIDE SEQUENCE [LARGE SCALE GENOMIC DNA]</scope>
    <source>
        <strain evidence="2 3">FFPRI411160</strain>
    </source>
</reference>
<protein>
    <submittedName>
        <fullName evidence="2">Uncharacterized protein</fullName>
    </submittedName>
</protein>
<proteinExistence type="predicted"/>
<dbReference type="AlphaFoldDB" id="A0A286U989"/>
<evidence type="ECO:0000313" key="2">
    <source>
        <dbReference type="EMBL" id="PAV16147.1"/>
    </source>
</evidence>
<evidence type="ECO:0000313" key="3">
    <source>
        <dbReference type="Proteomes" id="UP000217199"/>
    </source>
</evidence>
<gene>
    <name evidence="2" type="ORF">PNOK_0776700</name>
</gene>
<dbReference type="InterPro" id="IPR032675">
    <property type="entry name" value="LRR_dom_sf"/>
</dbReference>
<dbReference type="SUPFAM" id="SSF52047">
    <property type="entry name" value="RNI-like"/>
    <property type="match status" value="1"/>
</dbReference>
<keyword evidence="3" id="KW-1185">Reference proteome</keyword>
<dbReference type="Gene3D" id="3.80.10.10">
    <property type="entry name" value="Ribonuclease Inhibitor"/>
    <property type="match status" value="1"/>
</dbReference>
<feature type="region of interest" description="Disordered" evidence="1">
    <location>
        <begin position="290"/>
        <end position="316"/>
    </location>
</feature>